<dbReference type="InterPro" id="IPR025720">
    <property type="entry name" value="RibU"/>
</dbReference>
<keyword evidence="4 8" id="KW-1003">Cell membrane</keyword>
<comment type="subcellular location">
    <subcellularLocation>
        <location evidence="1">Cell membrane</location>
        <topology evidence="1">Multi-pass membrane protein</topology>
    </subcellularLocation>
</comment>
<name>A0A1M5TIL8_9CLOT</name>
<evidence type="ECO:0000256" key="6">
    <source>
        <dbReference type="ARBA" id="ARBA00022989"/>
    </source>
</evidence>
<evidence type="ECO:0000256" key="9">
    <source>
        <dbReference type="SAM" id="Phobius"/>
    </source>
</evidence>
<dbReference type="STRING" id="1121316.SAMN02745207_01306"/>
<feature type="transmembrane region" description="Helical" evidence="9">
    <location>
        <begin position="111"/>
        <end position="139"/>
    </location>
</feature>
<gene>
    <name evidence="10" type="ORF">SAMN02745207_01306</name>
</gene>
<keyword evidence="7 8" id="KW-0472">Membrane</keyword>
<keyword evidence="5 9" id="KW-0812">Transmembrane</keyword>
<keyword evidence="11" id="KW-1185">Reference proteome</keyword>
<dbReference type="RefSeq" id="WP_073337631.1">
    <property type="nucleotide sequence ID" value="NZ_FQXM01000006.1"/>
</dbReference>
<dbReference type="PANTHER" id="PTHR38438:SF1">
    <property type="entry name" value="RIBOFLAVIN TRANSPORTER RIBU"/>
    <property type="match status" value="1"/>
</dbReference>
<proteinExistence type="inferred from homology"/>
<dbReference type="GO" id="GO:0032217">
    <property type="term" value="F:riboflavin transmembrane transporter activity"/>
    <property type="evidence" value="ECO:0007669"/>
    <property type="project" value="UniProtKB-UniRule"/>
</dbReference>
<comment type="function">
    <text evidence="8">Probably a riboflavin-binding protein that interacts with the energy-coupling factor (ECF) ABC-transporter complex.</text>
</comment>
<dbReference type="GO" id="GO:0005886">
    <property type="term" value="C:plasma membrane"/>
    <property type="evidence" value="ECO:0007669"/>
    <property type="project" value="UniProtKB-SubCell"/>
</dbReference>
<feature type="transmembrane region" description="Helical" evidence="9">
    <location>
        <begin position="75"/>
        <end position="99"/>
    </location>
</feature>
<evidence type="ECO:0000256" key="5">
    <source>
        <dbReference type="ARBA" id="ARBA00022692"/>
    </source>
</evidence>
<feature type="transmembrane region" description="Helical" evidence="9">
    <location>
        <begin position="43"/>
        <end position="63"/>
    </location>
</feature>
<dbReference type="Proteomes" id="UP000184447">
    <property type="component" value="Unassembled WGS sequence"/>
</dbReference>
<dbReference type="InterPro" id="IPR024529">
    <property type="entry name" value="ECF_trnsprt_substrate-spec"/>
</dbReference>
<feature type="transmembrane region" description="Helical" evidence="9">
    <location>
        <begin position="160"/>
        <end position="187"/>
    </location>
</feature>
<evidence type="ECO:0000256" key="3">
    <source>
        <dbReference type="ARBA" id="ARBA00022448"/>
    </source>
</evidence>
<feature type="transmembrane region" description="Helical" evidence="9">
    <location>
        <begin position="12"/>
        <end position="31"/>
    </location>
</feature>
<dbReference type="OrthoDB" id="9809216at2"/>
<dbReference type="AlphaFoldDB" id="A0A1M5TIL8"/>
<evidence type="ECO:0000256" key="7">
    <source>
        <dbReference type="ARBA" id="ARBA00023136"/>
    </source>
</evidence>
<keyword evidence="6 9" id="KW-1133">Transmembrane helix</keyword>
<evidence type="ECO:0000256" key="2">
    <source>
        <dbReference type="ARBA" id="ARBA00005540"/>
    </source>
</evidence>
<dbReference type="PIRSF" id="PIRSF037778">
    <property type="entry name" value="UCP037778_transp_RibU"/>
    <property type="match status" value="1"/>
</dbReference>
<dbReference type="EMBL" id="FQXM01000006">
    <property type="protein sequence ID" value="SHH50213.1"/>
    <property type="molecule type" value="Genomic_DNA"/>
</dbReference>
<organism evidence="10 11">
    <name type="scientific">Clostridium grantii DSM 8605</name>
    <dbReference type="NCBI Taxonomy" id="1121316"/>
    <lineage>
        <taxon>Bacteria</taxon>
        <taxon>Bacillati</taxon>
        <taxon>Bacillota</taxon>
        <taxon>Clostridia</taxon>
        <taxon>Eubacteriales</taxon>
        <taxon>Clostridiaceae</taxon>
        <taxon>Clostridium</taxon>
    </lineage>
</organism>
<reference evidence="10 11" key="1">
    <citation type="submission" date="2016-11" db="EMBL/GenBank/DDBJ databases">
        <authorList>
            <person name="Jaros S."/>
            <person name="Januszkiewicz K."/>
            <person name="Wedrychowicz H."/>
        </authorList>
    </citation>
    <scope>NUCLEOTIDE SEQUENCE [LARGE SCALE GENOMIC DNA]</scope>
    <source>
        <strain evidence="10 11">DSM 8605</strain>
    </source>
</reference>
<accession>A0A1M5TIL8</accession>
<evidence type="ECO:0000313" key="11">
    <source>
        <dbReference type="Proteomes" id="UP000184447"/>
    </source>
</evidence>
<dbReference type="PANTHER" id="PTHR38438">
    <property type="entry name" value="RIBOFLAVIN TRANSPORTER RIBU"/>
    <property type="match status" value="1"/>
</dbReference>
<evidence type="ECO:0000313" key="10">
    <source>
        <dbReference type="EMBL" id="SHH50213.1"/>
    </source>
</evidence>
<protein>
    <recommendedName>
        <fullName evidence="8">Riboflavin transporter</fullName>
    </recommendedName>
</protein>
<dbReference type="Pfam" id="PF12822">
    <property type="entry name" value="ECF_trnsprt"/>
    <property type="match status" value="1"/>
</dbReference>
<dbReference type="Gene3D" id="1.10.1760.20">
    <property type="match status" value="1"/>
</dbReference>
<comment type="similarity">
    <text evidence="2 8">Belongs to the prokaryotic riboflavin transporter (P-RFT) (TC 2.A.87) family.</text>
</comment>
<sequence length="209" mass="22832">MKNIKLNRMVKISLLSVMAFLLMFLEIPLPFFPEFLKIDISDLPALLGAFAMGPIAGVIIELLKNILHIVLKGTSSVFVGELANFLVGSIFVLVSGYIYKIKKTKKTAVVSLAVGVVAFSIGATLLNYFVFLPLYAIAFKMPVEAFVGMGTAVNSNINNLFDFVVLSILPFNLLKGIVVSAVTIPVYKSVSAYLQSEELTANEKKNAYR</sequence>
<keyword evidence="3 8" id="KW-0813">Transport</keyword>
<evidence type="ECO:0000256" key="8">
    <source>
        <dbReference type="PIRNR" id="PIRNR037778"/>
    </source>
</evidence>
<evidence type="ECO:0000256" key="1">
    <source>
        <dbReference type="ARBA" id="ARBA00004651"/>
    </source>
</evidence>
<evidence type="ECO:0000256" key="4">
    <source>
        <dbReference type="ARBA" id="ARBA00022475"/>
    </source>
</evidence>